<evidence type="ECO:0000313" key="4">
    <source>
        <dbReference type="Proteomes" id="UP000280698"/>
    </source>
</evidence>
<feature type="transmembrane region" description="Helical" evidence="2">
    <location>
        <begin position="75"/>
        <end position="96"/>
    </location>
</feature>
<name>A0ABX9WM57_9ACTN</name>
<keyword evidence="2" id="KW-0812">Transmembrane</keyword>
<proteinExistence type="predicted"/>
<feature type="compositionally biased region" description="Low complexity" evidence="1">
    <location>
        <begin position="109"/>
        <end position="121"/>
    </location>
</feature>
<evidence type="ECO:0000256" key="1">
    <source>
        <dbReference type="SAM" id="MobiDB-lite"/>
    </source>
</evidence>
<reference evidence="3 4" key="1">
    <citation type="submission" date="2018-11" db="EMBL/GenBank/DDBJ databases">
        <title>Micromonospora sp. PPF5-17, a new actinomycetes isolated from a hot spring soil.</title>
        <authorList>
            <person name="Thawai C."/>
        </authorList>
    </citation>
    <scope>NUCLEOTIDE SEQUENCE [LARGE SCALE GENOMIC DNA]</scope>
    <source>
        <strain evidence="3 4">PPF5-17</strain>
    </source>
</reference>
<dbReference type="Proteomes" id="UP000280698">
    <property type="component" value="Unassembled WGS sequence"/>
</dbReference>
<keyword evidence="2" id="KW-0472">Membrane</keyword>
<protein>
    <submittedName>
        <fullName evidence="3">Uncharacterized protein</fullName>
    </submittedName>
</protein>
<keyword evidence="4" id="KW-1185">Reference proteome</keyword>
<dbReference type="EMBL" id="RJLN01000002">
    <property type="protein sequence ID" value="RNM01710.1"/>
    <property type="molecule type" value="Genomic_DNA"/>
</dbReference>
<comment type="caution">
    <text evidence="3">The sequence shown here is derived from an EMBL/GenBank/DDBJ whole genome shotgun (WGS) entry which is preliminary data.</text>
</comment>
<sequence length="318" mass="32331">MAALVVGVLVGWILLAVLMSGASLDRADKAASVVGMLVGLGALVVTLMEMARRRSPGDAAEPAHPQPALLKRPSVLAAAATVGVGLLVVILVGLAGGGEPEAGGPTPGPTASAPDSPTPGAVPESTGTASALLERCASPAVAGASPTVSATTEMVRHDGLLILSRGYYADLDSLCPDWDVAELLGSTGGDIGNDGEGLVRNPTAGVQIAAVQKDAPATFAMCAANTDYISETLAYQALAVGDRYCVLTDDGRRSLLTVRRKLRDGDRVSLQVQVRTWVEKRDVEKTDYVPWIVGGIILLVLLGGGATKAASGDGTSAD</sequence>
<evidence type="ECO:0000256" key="2">
    <source>
        <dbReference type="SAM" id="Phobius"/>
    </source>
</evidence>
<feature type="transmembrane region" description="Helical" evidence="2">
    <location>
        <begin position="288"/>
        <end position="306"/>
    </location>
</feature>
<feature type="region of interest" description="Disordered" evidence="1">
    <location>
        <begin position="100"/>
        <end position="128"/>
    </location>
</feature>
<accession>A0ABX9WM57</accession>
<evidence type="ECO:0000313" key="3">
    <source>
        <dbReference type="EMBL" id="RNM01710.1"/>
    </source>
</evidence>
<organism evidence="3 4">
    <name type="scientific">Micromonospora solifontis</name>
    <dbReference type="NCBI Taxonomy" id="2487138"/>
    <lineage>
        <taxon>Bacteria</taxon>
        <taxon>Bacillati</taxon>
        <taxon>Actinomycetota</taxon>
        <taxon>Actinomycetes</taxon>
        <taxon>Micromonosporales</taxon>
        <taxon>Micromonosporaceae</taxon>
        <taxon>Micromonospora</taxon>
    </lineage>
</organism>
<gene>
    <name evidence="3" type="ORF">EFE23_01335</name>
</gene>
<keyword evidence="2" id="KW-1133">Transmembrane helix</keyword>
<feature type="transmembrane region" description="Helical" evidence="2">
    <location>
        <begin position="30"/>
        <end position="48"/>
    </location>
</feature>